<organism evidence="1 2">
    <name type="scientific">Linum tenue</name>
    <dbReference type="NCBI Taxonomy" id="586396"/>
    <lineage>
        <taxon>Eukaryota</taxon>
        <taxon>Viridiplantae</taxon>
        <taxon>Streptophyta</taxon>
        <taxon>Embryophyta</taxon>
        <taxon>Tracheophyta</taxon>
        <taxon>Spermatophyta</taxon>
        <taxon>Magnoliopsida</taxon>
        <taxon>eudicotyledons</taxon>
        <taxon>Gunneridae</taxon>
        <taxon>Pentapetalae</taxon>
        <taxon>rosids</taxon>
        <taxon>fabids</taxon>
        <taxon>Malpighiales</taxon>
        <taxon>Linaceae</taxon>
        <taxon>Linum</taxon>
    </lineage>
</organism>
<sequence length="19" mass="2097">MPQRLPAGSLFPSQQPTEI</sequence>
<gene>
    <name evidence="1" type="ORF">LITE_LOCUS27513</name>
</gene>
<name>A0AAV0M9H9_9ROSI</name>
<evidence type="ECO:0000313" key="1">
    <source>
        <dbReference type="EMBL" id="CAI0443065.1"/>
    </source>
</evidence>
<dbReference type="EMBL" id="CAMGYJ010000007">
    <property type="protein sequence ID" value="CAI0443065.1"/>
    <property type="molecule type" value="Genomic_DNA"/>
</dbReference>
<comment type="caution">
    <text evidence="1">The sequence shown here is derived from an EMBL/GenBank/DDBJ whole genome shotgun (WGS) entry which is preliminary data.</text>
</comment>
<protein>
    <submittedName>
        <fullName evidence="1">Uncharacterized protein</fullName>
    </submittedName>
</protein>
<dbReference type="Proteomes" id="UP001154282">
    <property type="component" value="Unassembled WGS sequence"/>
</dbReference>
<reference evidence="1" key="1">
    <citation type="submission" date="2022-08" db="EMBL/GenBank/DDBJ databases">
        <authorList>
            <person name="Gutierrez-Valencia J."/>
        </authorList>
    </citation>
    <scope>NUCLEOTIDE SEQUENCE</scope>
</reference>
<accession>A0AAV0M9H9</accession>
<dbReference type="AlphaFoldDB" id="A0AAV0M9H9"/>
<proteinExistence type="predicted"/>
<keyword evidence="2" id="KW-1185">Reference proteome</keyword>
<evidence type="ECO:0000313" key="2">
    <source>
        <dbReference type="Proteomes" id="UP001154282"/>
    </source>
</evidence>